<proteinExistence type="predicted"/>
<dbReference type="PANTHER" id="PTHR35043">
    <property type="entry name" value="TRANSCRIPTION FACTOR DOMAIN-CONTAINING PROTEIN"/>
    <property type="match status" value="1"/>
</dbReference>
<keyword evidence="1" id="KW-0472">Membrane</keyword>
<accession>A0A067Q2L8</accession>
<dbReference type="AlphaFoldDB" id="A0A067Q2L8"/>
<sequence>MWGIISSCLTTIFTCTWVAIHPNIPSPEESPIEVIVRRVILMVMALIAPELVLVWAMRQWFGARRIAKVHRGKPQSEPTGREWTLTHGFFALMGGFMIVKGCHDEPVEILLPDRLLDLDEDEFPMLTAEMILDRSKRDTLSKALAILQTAWFILQFAARSHKGLQTTQLEYATLAFTVINFATYGFWWSKPTDVHF</sequence>
<dbReference type="EMBL" id="KL197714">
    <property type="protein sequence ID" value="KDQ60380.1"/>
    <property type="molecule type" value="Genomic_DNA"/>
</dbReference>
<protein>
    <submittedName>
        <fullName evidence="2">Uncharacterized protein</fullName>
    </submittedName>
</protein>
<evidence type="ECO:0000313" key="3">
    <source>
        <dbReference type="Proteomes" id="UP000027265"/>
    </source>
</evidence>
<keyword evidence="1" id="KW-0812">Transmembrane</keyword>
<dbReference type="Proteomes" id="UP000027265">
    <property type="component" value="Unassembled WGS sequence"/>
</dbReference>
<feature type="non-terminal residue" evidence="2">
    <location>
        <position position="196"/>
    </location>
</feature>
<name>A0A067Q2L8_9AGAM</name>
<evidence type="ECO:0000313" key="2">
    <source>
        <dbReference type="EMBL" id="KDQ60380.1"/>
    </source>
</evidence>
<dbReference type="PANTHER" id="PTHR35043:SF7">
    <property type="entry name" value="TRANSCRIPTION FACTOR DOMAIN-CONTAINING PROTEIN"/>
    <property type="match status" value="1"/>
</dbReference>
<feature type="transmembrane region" description="Helical" evidence="1">
    <location>
        <begin position="34"/>
        <end position="56"/>
    </location>
</feature>
<evidence type="ECO:0000256" key="1">
    <source>
        <dbReference type="SAM" id="Phobius"/>
    </source>
</evidence>
<gene>
    <name evidence="2" type="ORF">JAAARDRAFT_126241</name>
</gene>
<keyword evidence="1" id="KW-1133">Transmembrane helix</keyword>
<dbReference type="HOGENOM" id="CLU_022883_3_1_1"/>
<feature type="transmembrane region" description="Helical" evidence="1">
    <location>
        <begin position="169"/>
        <end position="188"/>
    </location>
</feature>
<reference evidence="3" key="1">
    <citation type="journal article" date="2014" name="Proc. Natl. Acad. Sci. U.S.A.">
        <title>Extensive sampling of basidiomycete genomes demonstrates inadequacy of the white-rot/brown-rot paradigm for wood decay fungi.</title>
        <authorList>
            <person name="Riley R."/>
            <person name="Salamov A.A."/>
            <person name="Brown D.W."/>
            <person name="Nagy L.G."/>
            <person name="Floudas D."/>
            <person name="Held B.W."/>
            <person name="Levasseur A."/>
            <person name="Lombard V."/>
            <person name="Morin E."/>
            <person name="Otillar R."/>
            <person name="Lindquist E.A."/>
            <person name="Sun H."/>
            <person name="LaButti K.M."/>
            <person name="Schmutz J."/>
            <person name="Jabbour D."/>
            <person name="Luo H."/>
            <person name="Baker S.E."/>
            <person name="Pisabarro A.G."/>
            <person name="Walton J.D."/>
            <person name="Blanchette R.A."/>
            <person name="Henrissat B."/>
            <person name="Martin F."/>
            <person name="Cullen D."/>
            <person name="Hibbett D.S."/>
            <person name="Grigoriev I.V."/>
        </authorList>
    </citation>
    <scope>NUCLEOTIDE SEQUENCE [LARGE SCALE GENOMIC DNA]</scope>
    <source>
        <strain evidence="3">MUCL 33604</strain>
    </source>
</reference>
<organism evidence="2 3">
    <name type="scientific">Jaapia argillacea MUCL 33604</name>
    <dbReference type="NCBI Taxonomy" id="933084"/>
    <lineage>
        <taxon>Eukaryota</taxon>
        <taxon>Fungi</taxon>
        <taxon>Dikarya</taxon>
        <taxon>Basidiomycota</taxon>
        <taxon>Agaricomycotina</taxon>
        <taxon>Agaricomycetes</taxon>
        <taxon>Agaricomycetidae</taxon>
        <taxon>Jaapiales</taxon>
        <taxon>Jaapiaceae</taxon>
        <taxon>Jaapia</taxon>
    </lineage>
</organism>
<dbReference type="OrthoDB" id="9451547at2759"/>
<keyword evidence="3" id="KW-1185">Reference proteome</keyword>
<dbReference type="InParanoid" id="A0A067Q2L8"/>
<dbReference type="STRING" id="933084.A0A067Q2L8"/>